<keyword evidence="3" id="KW-0472">Membrane</keyword>
<sequence>MNLKTSRKIVIAVSIIAATACQSSQRPAEEAVKPAKNVPIELPTFEQQETKVAAPLPIIPVENRMMFPDSSFLLPEEEEDELYSFVAENIEIRDALQIFSRAYGLNIVSDSDVYGIVTVEFNDLSLKQAMSAMLSSLGLHWEKKDNLIEVKRWHTRTFTIDYLRLIRSGQGTSSANVSSSVSSSGSSGGGSSGGSGGSGGQSSEDGTFELKQSDSVEFWDELTEQLVSMVSEDGRIAINRMSGTIQITDSVNRVKQMENYLGNISRAIHRQVEIDVRIVEVELNEDYSLGVDWSLISSGSANQTQGTAGINNIINQPLGGFGALLPSVSLNIFESERRINFDALISALNEQGEVSVVSKPKIRTMNNQPAMIKVGTDRTFFIRTVTTDTSTAGSTSLIEDTPLVVTEGIVMALTPQISSSGWIMMDISPVISRVTSVERVVDNNGNTTSSSPNLDIRQTSSLVRMENGNTVVIGGLIQTTDTDTNREVPGLAKVPLIGNLFKGDYEVSRRKELLIFLTANLVDSTPSEFVYESN</sequence>
<evidence type="ECO:0000259" key="6">
    <source>
        <dbReference type="Pfam" id="PF07655"/>
    </source>
</evidence>
<evidence type="ECO:0000259" key="5">
    <source>
        <dbReference type="Pfam" id="PF00263"/>
    </source>
</evidence>
<dbReference type="PANTHER" id="PTHR30332:SF24">
    <property type="entry name" value="SECRETIN GSPD-RELATED"/>
    <property type="match status" value="1"/>
</dbReference>
<organism evidence="7 8">
    <name type="scientific">Glaciecola petra</name>
    <dbReference type="NCBI Taxonomy" id="3075602"/>
    <lineage>
        <taxon>Bacteria</taxon>
        <taxon>Pseudomonadati</taxon>
        <taxon>Pseudomonadota</taxon>
        <taxon>Gammaproteobacteria</taxon>
        <taxon>Alteromonadales</taxon>
        <taxon>Alteromonadaceae</taxon>
        <taxon>Glaciecola</taxon>
    </lineage>
</organism>
<dbReference type="Gene3D" id="3.55.50.30">
    <property type="match status" value="1"/>
</dbReference>
<evidence type="ECO:0000256" key="4">
    <source>
        <dbReference type="SAM" id="MobiDB-lite"/>
    </source>
</evidence>
<dbReference type="EMBL" id="JAVRHX010000003">
    <property type="protein sequence ID" value="MDT0595473.1"/>
    <property type="molecule type" value="Genomic_DNA"/>
</dbReference>
<feature type="compositionally biased region" description="Gly residues" evidence="4">
    <location>
        <begin position="186"/>
        <end position="200"/>
    </location>
</feature>
<dbReference type="Pfam" id="PF00263">
    <property type="entry name" value="Secretin"/>
    <property type="match status" value="1"/>
</dbReference>
<dbReference type="InterPro" id="IPR011514">
    <property type="entry name" value="Secretin_N_2"/>
</dbReference>
<dbReference type="Pfam" id="PF07655">
    <property type="entry name" value="Secretin_N_2"/>
    <property type="match status" value="1"/>
</dbReference>
<comment type="subcellular location">
    <subcellularLocation>
        <location evidence="1">Membrane</location>
    </subcellularLocation>
</comment>
<name>A0ABU2ZS61_9ALTE</name>
<feature type="region of interest" description="Disordered" evidence="4">
    <location>
        <begin position="172"/>
        <end position="207"/>
    </location>
</feature>
<feature type="compositionally biased region" description="Low complexity" evidence="4">
    <location>
        <begin position="172"/>
        <end position="185"/>
    </location>
</feature>
<evidence type="ECO:0000313" key="8">
    <source>
        <dbReference type="Proteomes" id="UP001253545"/>
    </source>
</evidence>
<protein>
    <submittedName>
        <fullName evidence="7">Secretin N-terminal domain-containing protein</fullName>
    </submittedName>
</protein>
<feature type="domain" description="Type II/III secretion system secretin-like" evidence="5">
    <location>
        <begin position="347"/>
        <end position="522"/>
    </location>
</feature>
<dbReference type="InterPro" id="IPR001775">
    <property type="entry name" value="GspD/PilQ"/>
</dbReference>
<feature type="domain" description="Secretin N-terminal" evidence="6">
    <location>
        <begin position="155"/>
        <end position="239"/>
    </location>
</feature>
<dbReference type="PRINTS" id="PR00811">
    <property type="entry name" value="BCTERIALGSPD"/>
</dbReference>
<dbReference type="Proteomes" id="UP001253545">
    <property type="component" value="Unassembled WGS sequence"/>
</dbReference>
<dbReference type="PANTHER" id="PTHR30332">
    <property type="entry name" value="PROBABLE GENERAL SECRETION PATHWAY PROTEIN D"/>
    <property type="match status" value="1"/>
</dbReference>
<dbReference type="InterPro" id="IPR004846">
    <property type="entry name" value="T2SS/T3SS_dom"/>
</dbReference>
<evidence type="ECO:0000256" key="1">
    <source>
        <dbReference type="ARBA" id="ARBA00004370"/>
    </source>
</evidence>
<evidence type="ECO:0000256" key="3">
    <source>
        <dbReference type="ARBA" id="ARBA00023136"/>
    </source>
</evidence>
<dbReference type="InterPro" id="IPR050810">
    <property type="entry name" value="Bact_Secretion_Sys_Channel"/>
</dbReference>
<accession>A0ABU2ZS61</accession>
<evidence type="ECO:0000256" key="2">
    <source>
        <dbReference type="ARBA" id="ARBA00022729"/>
    </source>
</evidence>
<gene>
    <name evidence="7" type="ORF">RM552_11500</name>
</gene>
<reference evidence="7 8" key="1">
    <citation type="submission" date="2023-09" db="EMBL/GenBank/DDBJ databases">
        <authorList>
            <person name="Rey-Velasco X."/>
        </authorList>
    </citation>
    <scope>NUCLEOTIDE SEQUENCE [LARGE SCALE GENOMIC DNA]</scope>
    <source>
        <strain evidence="7 8">P117</strain>
    </source>
</reference>
<keyword evidence="8" id="KW-1185">Reference proteome</keyword>
<keyword evidence="2" id="KW-0732">Signal</keyword>
<evidence type="ECO:0000313" key="7">
    <source>
        <dbReference type="EMBL" id="MDT0595473.1"/>
    </source>
</evidence>
<proteinExistence type="predicted"/>
<comment type="caution">
    <text evidence="7">The sequence shown here is derived from an EMBL/GenBank/DDBJ whole genome shotgun (WGS) entry which is preliminary data.</text>
</comment>
<dbReference type="PROSITE" id="PS51257">
    <property type="entry name" value="PROKAR_LIPOPROTEIN"/>
    <property type="match status" value="1"/>
</dbReference>
<dbReference type="RefSeq" id="WP_311368989.1">
    <property type="nucleotide sequence ID" value="NZ_JAVRHX010000003.1"/>
</dbReference>